<name>A0A0G0BXR1_9BACT</name>
<feature type="region of interest" description="Disordered" evidence="2">
    <location>
        <begin position="774"/>
        <end position="796"/>
    </location>
</feature>
<organism evidence="4 5">
    <name type="scientific">candidate division WS6 bacterium GW2011_GWC1_33_20</name>
    <dbReference type="NCBI Taxonomy" id="1619089"/>
    <lineage>
        <taxon>Bacteria</taxon>
        <taxon>Candidatus Dojkabacteria</taxon>
    </lineage>
</organism>
<protein>
    <submittedName>
        <fullName evidence="4">Type IV secretory pathway VirB4 protein-like protein</fullName>
    </submittedName>
</protein>
<dbReference type="InterPro" id="IPR043964">
    <property type="entry name" value="P-loop_TraG"/>
</dbReference>
<evidence type="ECO:0000256" key="1">
    <source>
        <dbReference type="SAM" id="Coils"/>
    </source>
</evidence>
<gene>
    <name evidence="4" type="ORF">UR34_C0012G0022</name>
</gene>
<evidence type="ECO:0000256" key="2">
    <source>
        <dbReference type="SAM" id="MobiDB-lite"/>
    </source>
</evidence>
<dbReference type="InterPro" id="IPR027417">
    <property type="entry name" value="P-loop_NTPase"/>
</dbReference>
<feature type="region of interest" description="Disordered" evidence="2">
    <location>
        <begin position="40"/>
        <end position="62"/>
    </location>
</feature>
<dbReference type="PANTHER" id="PTHR30121">
    <property type="entry name" value="UNCHARACTERIZED PROTEIN YJGR-RELATED"/>
    <property type="match status" value="1"/>
</dbReference>
<keyword evidence="1" id="KW-0175">Coiled coil</keyword>
<dbReference type="Pfam" id="PF19044">
    <property type="entry name" value="P-loop_TraG"/>
    <property type="match status" value="1"/>
</dbReference>
<dbReference type="InterPro" id="IPR051162">
    <property type="entry name" value="T4SS_component"/>
</dbReference>
<feature type="coiled-coil region" evidence="1">
    <location>
        <begin position="709"/>
        <end position="739"/>
    </location>
</feature>
<evidence type="ECO:0000313" key="4">
    <source>
        <dbReference type="EMBL" id="KKP43670.1"/>
    </source>
</evidence>
<dbReference type="NCBIfam" id="NF045971">
    <property type="entry name" value="conju_CD1110"/>
    <property type="match status" value="1"/>
</dbReference>
<dbReference type="EMBL" id="LBOV01000012">
    <property type="protein sequence ID" value="KKP43670.1"/>
    <property type="molecule type" value="Genomic_DNA"/>
</dbReference>
<dbReference type="CDD" id="cd01127">
    <property type="entry name" value="TrwB_TraG_TraD_VirD4"/>
    <property type="match status" value="1"/>
</dbReference>
<accession>A0A0G0BXR1</accession>
<proteinExistence type="predicted"/>
<evidence type="ECO:0000259" key="3">
    <source>
        <dbReference type="Pfam" id="PF19044"/>
    </source>
</evidence>
<dbReference type="Proteomes" id="UP000034302">
    <property type="component" value="Unassembled WGS sequence"/>
</dbReference>
<dbReference type="AlphaFoldDB" id="A0A0G0BXR1"/>
<dbReference type="PANTHER" id="PTHR30121:SF6">
    <property type="entry name" value="SLR6007 PROTEIN"/>
    <property type="match status" value="1"/>
</dbReference>
<feature type="domain" description="TraG P-loop" evidence="3">
    <location>
        <begin position="321"/>
        <end position="627"/>
    </location>
</feature>
<reference evidence="4 5" key="1">
    <citation type="journal article" date="2015" name="Nature">
        <title>rRNA introns, odd ribosomes, and small enigmatic genomes across a large radiation of phyla.</title>
        <authorList>
            <person name="Brown C.T."/>
            <person name="Hug L.A."/>
            <person name="Thomas B.C."/>
            <person name="Sharon I."/>
            <person name="Castelle C.J."/>
            <person name="Singh A."/>
            <person name="Wilkins M.J."/>
            <person name="Williams K.H."/>
            <person name="Banfield J.F."/>
        </authorList>
    </citation>
    <scope>NUCLEOTIDE SEQUENCE [LARGE SCALE GENOMIC DNA]</scope>
</reference>
<dbReference type="SUPFAM" id="SSF52540">
    <property type="entry name" value="P-loop containing nucleoside triphosphate hydrolases"/>
    <property type="match status" value="1"/>
</dbReference>
<dbReference type="PATRIC" id="fig|1619089.3.peg.540"/>
<dbReference type="Gene3D" id="1.10.8.730">
    <property type="match status" value="1"/>
</dbReference>
<sequence>MKRYQRTKMDNNKYTSKTMEMLNEKKEKLVTNKFTTFQEDLKKEMDSNQDQAKFDKERYNDEESKKKKVNPLFKLFDNLKPIKSSEYAINKEPRIGKFDGLTTQDIIAPIDIEVDFNTLQMGDYFSRTFFISGYPRFVGPNWLSPIINFEHSLRISTFYYPVDSKTILEKLKRKIGEMEATVYGQMEERKVVDPSLKVALSDAQQLQDSIAEGTEKFFHFAMYVTIYAPTKELLEKYSRNVTSTLAAISVVAKPASLQQEQAFISTQPLGLDKLYITRNMDTTSLATTFPFVTSELTMDHGIMYGINMHNKSLIIFDRFELENANAVVFAKSGAGKSYFVKLEAVRSLMLGTSIIIVDPEREYEDLTKAVNGSYISFSQDKGHKMNPFELSGVTEEGDDELRMKLLALQGFFKVMFDGLTSIESSILDRALILTYREKGITFDPTTQKNKPPLLEDLYKVLKGMAETEAHELARRMEKYIIGSGAGVFNEATNFEINNPFTVFSVRDLQEELKPLSMYLMLDFIWTIIRKDRKRRLLIVDEAWYMMQREDSAKFMYSIAKRARKYYLGLTTITQDVADFMNNDMGRAIISNSSIQVLMKQSPSALEKLQQVFNLSDGERNFLLNCDKGQGLFFAGANHVGIQVLSSQSEHELITSDPRELEEKKLHMGETDTRSIKELAEIFEPPASQQPVSTSSTDISKQNDLIERAVERRQGDIQTIEEERAQYQKELAKRLEEQEQMLNPKKYDSQKTFKEIIEEGTIPGQVIKEREEIQKGRTHITPQGIIGDDDGQQPKQW</sequence>
<comment type="caution">
    <text evidence="4">The sequence shown here is derived from an EMBL/GenBank/DDBJ whole genome shotgun (WGS) entry which is preliminary data.</text>
</comment>
<evidence type="ECO:0000313" key="5">
    <source>
        <dbReference type="Proteomes" id="UP000034302"/>
    </source>
</evidence>
<dbReference type="Gene3D" id="3.40.50.300">
    <property type="entry name" value="P-loop containing nucleotide triphosphate hydrolases"/>
    <property type="match status" value="1"/>
</dbReference>